<dbReference type="RefSeq" id="WP_280730584.1">
    <property type="nucleotide sequence ID" value="NZ_CP120367.1"/>
</dbReference>
<dbReference type="InterPro" id="IPR013611">
    <property type="entry name" value="Transp-assoc_OB_typ2"/>
</dbReference>
<comment type="similarity">
    <text evidence="2">Belongs to the ABC transporter superfamily.</text>
</comment>
<dbReference type="SMART" id="SM00382">
    <property type="entry name" value="AAA"/>
    <property type="match status" value="1"/>
</dbReference>
<dbReference type="InterPro" id="IPR012340">
    <property type="entry name" value="NA-bd_OB-fold"/>
</dbReference>
<dbReference type="NCBIfam" id="NF008653">
    <property type="entry name" value="PRK11650.1"/>
    <property type="match status" value="1"/>
</dbReference>
<dbReference type="InterPro" id="IPR047641">
    <property type="entry name" value="ABC_transpr_MalK/UgpC-like"/>
</dbReference>
<name>A0ABY8CRU7_9HYPH</name>
<dbReference type="PANTHER" id="PTHR43875">
    <property type="entry name" value="MALTODEXTRIN IMPORT ATP-BINDING PROTEIN MSMX"/>
    <property type="match status" value="1"/>
</dbReference>
<dbReference type="InterPro" id="IPR003439">
    <property type="entry name" value="ABC_transporter-like_ATP-bd"/>
</dbReference>
<evidence type="ECO:0000259" key="6">
    <source>
        <dbReference type="PROSITE" id="PS50893"/>
    </source>
</evidence>
<dbReference type="SUPFAM" id="SSF50331">
    <property type="entry name" value="MOP-like"/>
    <property type="match status" value="1"/>
</dbReference>
<dbReference type="PROSITE" id="PS00211">
    <property type="entry name" value="ABC_TRANSPORTER_1"/>
    <property type="match status" value="1"/>
</dbReference>
<dbReference type="Pfam" id="PF00005">
    <property type="entry name" value="ABC_tran"/>
    <property type="match status" value="1"/>
</dbReference>
<evidence type="ECO:0000256" key="5">
    <source>
        <dbReference type="ARBA" id="ARBA00022840"/>
    </source>
</evidence>
<dbReference type="Gene3D" id="2.40.50.100">
    <property type="match status" value="1"/>
</dbReference>
<reference evidence="7 8" key="1">
    <citation type="submission" date="2023-03" db="EMBL/GenBank/DDBJ databases">
        <authorList>
            <person name="Kaur S."/>
            <person name="Espinosa-Saiz D."/>
            <person name="Velazquez E."/>
            <person name="Menendez E."/>
            <person name="diCenzo G.C."/>
        </authorList>
    </citation>
    <scope>NUCLEOTIDE SEQUENCE [LARGE SCALE GENOMIC DNA]</scope>
    <source>
        <strain evidence="7 8">LMG 27395</strain>
    </source>
</reference>
<dbReference type="Proteomes" id="UP001235547">
    <property type="component" value="Chromosome 2"/>
</dbReference>
<comment type="subcellular location">
    <subcellularLocation>
        <location evidence="1">Cell inner membrane</location>
        <topology evidence="1">Peripheral membrane protein</topology>
    </subcellularLocation>
</comment>
<evidence type="ECO:0000256" key="4">
    <source>
        <dbReference type="ARBA" id="ARBA00022741"/>
    </source>
</evidence>
<dbReference type="InterPro" id="IPR003593">
    <property type="entry name" value="AAA+_ATPase"/>
</dbReference>
<dbReference type="InterPro" id="IPR008995">
    <property type="entry name" value="Mo/tungstate-bd_C_term_dom"/>
</dbReference>
<dbReference type="Gene3D" id="2.40.50.140">
    <property type="entry name" value="Nucleic acid-binding proteins"/>
    <property type="match status" value="1"/>
</dbReference>
<keyword evidence="8" id="KW-1185">Reference proteome</keyword>
<dbReference type="SUPFAM" id="SSF52540">
    <property type="entry name" value="P-loop containing nucleoside triphosphate hydrolases"/>
    <property type="match status" value="1"/>
</dbReference>
<feature type="domain" description="ABC transporter" evidence="6">
    <location>
        <begin position="6"/>
        <end position="236"/>
    </location>
</feature>
<keyword evidence="5 7" id="KW-0067">ATP-binding</keyword>
<keyword evidence="4" id="KW-0547">Nucleotide-binding</keyword>
<dbReference type="CDD" id="cd03301">
    <property type="entry name" value="ABC_MalK_N"/>
    <property type="match status" value="1"/>
</dbReference>
<gene>
    <name evidence="7" type="primary">ugpC</name>
    <name evidence="7" type="ORF">PYH38_001256</name>
</gene>
<evidence type="ECO:0000256" key="3">
    <source>
        <dbReference type="ARBA" id="ARBA00022448"/>
    </source>
</evidence>
<dbReference type="InterPro" id="IPR017871">
    <property type="entry name" value="ABC_transporter-like_CS"/>
</dbReference>
<protein>
    <submittedName>
        <fullName evidence="7">Sn-glycerol-3-phosphate ABC transporter ATP-binding protein UgpC</fullName>
    </submittedName>
</protein>
<evidence type="ECO:0000256" key="2">
    <source>
        <dbReference type="ARBA" id="ARBA00005417"/>
    </source>
</evidence>
<evidence type="ECO:0000313" key="7">
    <source>
        <dbReference type="EMBL" id="WEX79883.1"/>
    </source>
</evidence>
<sequence>MTDTGVVLSGIRKSFGSLDVIHGIDLKIAEGSFVVFVGPSGCGKSTLLRMIAGLEEVTDGEIEIKGRNVTDLDPSDRGIAMVFQSYALYPHMSVRENLAFGLKMAHTARSEIHSRVAAASAILKIDHLLDRRPGQLSGGQRQRVAIGRAIVRKPDVFLFDEPLSNLDAELRISMRIEIARLHRELGNTMIYVTHDQTEAMTLADMIVVLRDGRIEQVGSPREIYERPANLFVAGFIGSPRMNLLTAEWVGDGSIRIGSDRIASCISPEKLRRGEIFTLGIRPEHFIVSSNSAGTIPAKVDFDEYLGGTQYLYCQLQDGQSVIAEYRSSVAIEAGDTVHLSSDGSHLHYFDTGGQRFDLAGILGGQTAHDRLSR</sequence>
<dbReference type="Gene3D" id="3.40.50.300">
    <property type="entry name" value="P-loop containing nucleotide triphosphate hydrolases"/>
    <property type="match status" value="1"/>
</dbReference>
<accession>A0ABY8CRU7</accession>
<evidence type="ECO:0000313" key="8">
    <source>
        <dbReference type="Proteomes" id="UP001235547"/>
    </source>
</evidence>
<dbReference type="PANTHER" id="PTHR43875:SF3">
    <property type="entry name" value="MALTOSE_MALTODEXTRIN IMPORT ATP-BINDING PROTEIN MALK"/>
    <property type="match status" value="1"/>
</dbReference>
<organism evidence="7 8">
    <name type="scientific">Sinorhizobium numidicum</name>
    <dbReference type="NCBI Taxonomy" id="680248"/>
    <lineage>
        <taxon>Bacteria</taxon>
        <taxon>Pseudomonadati</taxon>
        <taxon>Pseudomonadota</taxon>
        <taxon>Alphaproteobacteria</taxon>
        <taxon>Hyphomicrobiales</taxon>
        <taxon>Rhizobiaceae</taxon>
        <taxon>Sinorhizobium/Ensifer group</taxon>
        <taxon>Sinorhizobium</taxon>
    </lineage>
</organism>
<dbReference type="PROSITE" id="PS50893">
    <property type="entry name" value="ABC_TRANSPORTER_2"/>
    <property type="match status" value="1"/>
</dbReference>
<dbReference type="EMBL" id="CP120370">
    <property type="protein sequence ID" value="WEX79883.1"/>
    <property type="molecule type" value="Genomic_DNA"/>
</dbReference>
<dbReference type="Pfam" id="PF08402">
    <property type="entry name" value="TOBE_2"/>
    <property type="match status" value="1"/>
</dbReference>
<dbReference type="GO" id="GO:0005524">
    <property type="term" value="F:ATP binding"/>
    <property type="evidence" value="ECO:0007669"/>
    <property type="project" value="UniProtKB-KW"/>
</dbReference>
<keyword evidence="3" id="KW-0813">Transport</keyword>
<evidence type="ECO:0000256" key="1">
    <source>
        <dbReference type="ARBA" id="ARBA00004417"/>
    </source>
</evidence>
<dbReference type="InterPro" id="IPR027417">
    <property type="entry name" value="P-loop_NTPase"/>
</dbReference>
<dbReference type="InterPro" id="IPR015855">
    <property type="entry name" value="ABC_transpr_MalK-like"/>
</dbReference>
<proteinExistence type="inferred from homology"/>